<dbReference type="GO" id="GO:0003700">
    <property type="term" value="F:DNA-binding transcription factor activity"/>
    <property type="evidence" value="ECO:0007669"/>
    <property type="project" value="InterPro"/>
</dbReference>
<dbReference type="InterPro" id="IPR000847">
    <property type="entry name" value="LysR_HTH_N"/>
</dbReference>
<evidence type="ECO:0000256" key="3">
    <source>
        <dbReference type="ARBA" id="ARBA00023125"/>
    </source>
</evidence>
<dbReference type="InterPro" id="IPR036390">
    <property type="entry name" value="WH_DNA-bd_sf"/>
</dbReference>
<dbReference type="SUPFAM" id="SSF46785">
    <property type="entry name" value="Winged helix' DNA-binding domain"/>
    <property type="match status" value="1"/>
</dbReference>
<evidence type="ECO:0000256" key="1">
    <source>
        <dbReference type="ARBA" id="ARBA00009437"/>
    </source>
</evidence>
<dbReference type="Gene3D" id="1.10.10.10">
    <property type="entry name" value="Winged helix-like DNA-binding domain superfamily/Winged helix DNA-binding domain"/>
    <property type="match status" value="1"/>
</dbReference>
<proteinExistence type="inferred from homology"/>
<keyword evidence="4" id="KW-0804">Transcription</keyword>
<dbReference type="EMBL" id="LAYY01000032">
    <property type="protein sequence ID" value="KKK36377.1"/>
    <property type="molecule type" value="Genomic_DNA"/>
</dbReference>
<name>A0A0M2STS2_9BACI</name>
<dbReference type="Pfam" id="PF03466">
    <property type="entry name" value="LysR_substrate"/>
    <property type="match status" value="1"/>
</dbReference>
<dbReference type="InterPro" id="IPR050950">
    <property type="entry name" value="HTH-type_LysR_regulators"/>
</dbReference>
<dbReference type="GO" id="GO:0003677">
    <property type="term" value="F:DNA binding"/>
    <property type="evidence" value="ECO:0007669"/>
    <property type="project" value="UniProtKB-KW"/>
</dbReference>
<dbReference type="AlphaFoldDB" id="A0A0M2STS2"/>
<comment type="caution">
    <text evidence="6">The sequence shown here is derived from an EMBL/GenBank/DDBJ whole genome shotgun (WGS) entry which is preliminary data.</text>
</comment>
<dbReference type="Gene3D" id="3.40.190.290">
    <property type="match status" value="1"/>
</dbReference>
<evidence type="ECO:0000313" key="7">
    <source>
        <dbReference type="Proteomes" id="UP000034166"/>
    </source>
</evidence>
<accession>A0A0M2STS2</accession>
<dbReference type="OrthoDB" id="9803735at2"/>
<evidence type="ECO:0000259" key="5">
    <source>
        <dbReference type="PROSITE" id="PS50931"/>
    </source>
</evidence>
<reference evidence="6 7" key="1">
    <citation type="submission" date="2015-04" db="EMBL/GenBank/DDBJ databases">
        <title>Taxonomic description and genome sequence of Bacillus campisalis sp. nov., a novel member of the genus Bacillus isolated from solar saltern.</title>
        <authorList>
            <person name="Mathan Kumar R."/>
            <person name="Kaur G."/>
            <person name="Kumar A."/>
            <person name="Singh N.K."/>
            <person name="Kaur N."/>
            <person name="Kumar N."/>
            <person name="Mayilraj S."/>
        </authorList>
    </citation>
    <scope>NUCLEOTIDE SEQUENCE [LARGE SCALE GENOMIC DNA]</scope>
    <source>
        <strain evidence="6 7">SA2-6</strain>
    </source>
</reference>
<dbReference type="GO" id="GO:0005829">
    <property type="term" value="C:cytosol"/>
    <property type="evidence" value="ECO:0007669"/>
    <property type="project" value="TreeGrafter"/>
</dbReference>
<dbReference type="CDD" id="cd08438">
    <property type="entry name" value="PBP2_CidR"/>
    <property type="match status" value="1"/>
</dbReference>
<evidence type="ECO:0000256" key="2">
    <source>
        <dbReference type="ARBA" id="ARBA00023015"/>
    </source>
</evidence>
<dbReference type="PRINTS" id="PR00039">
    <property type="entry name" value="HTHLYSR"/>
</dbReference>
<gene>
    <name evidence="6" type="ORF">WQ57_19545</name>
</gene>
<evidence type="ECO:0000313" key="6">
    <source>
        <dbReference type="EMBL" id="KKK36377.1"/>
    </source>
</evidence>
<dbReference type="PATRIC" id="fig|1408103.3.peg.4326"/>
<dbReference type="Proteomes" id="UP000034166">
    <property type="component" value="Unassembled WGS sequence"/>
</dbReference>
<dbReference type="Pfam" id="PF00126">
    <property type="entry name" value="HTH_1"/>
    <property type="match status" value="1"/>
</dbReference>
<dbReference type="FunFam" id="1.10.10.10:FF:000001">
    <property type="entry name" value="LysR family transcriptional regulator"/>
    <property type="match status" value="1"/>
</dbReference>
<keyword evidence="2" id="KW-0805">Transcription regulation</keyword>
<feature type="domain" description="HTH lysR-type" evidence="5">
    <location>
        <begin position="1"/>
        <end position="58"/>
    </location>
</feature>
<protein>
    <submittedName>
        <fullName evidence="6">LysR family transcriptional regulator</fullName>
    </submittedName>
</protein>
<dbReference type="InterPro" id="IPR036388">
    <property type="entry name" value="WH-like_DNA-bd_sf"/>
</dbReference>
<dbReference type="SUPFAM" id="SSF53850">
    <property type="entry name" value="Periplasmic binding protein-like II"/>
    <property type="match status" value="1"/>
</dbReference>
<evidence type="ECO:0000256" key="4">
    <source>
        <dbReference type="ARBA" id="ARBA00023163"/>
    </source>
</evidence>
<dbReference type="RefSeq" id="WP_046525452.1">
    <property type="nucleotide sequence ID" value="NZ_LAYY01000032.1"/>
</dbReference>
<keyword evidence="3" id="KW-0238">DNA-binding</keyword>
<dbReference type="PROSITE" id="PS50931">
    <property type="entry name" value="HTH_LYSR"/>
    <property type="match status" value="1"/>
</dbReference>
<sequence length="297" mass="33447">MELKDLHYFTEVVNYRGFTKAAANTFVSQPTLSKSIKKLEVDLGVELFERSTRKLELTDAGEIVYSQAMKILTITDELKILLDDLRNLPTGTIKIGIPPLIGTLFFPSIAKSFGEQYPEVSLKLIELGAKRIEHLVEEGEVDVGIVVLPADSTKFNVNPFRKEDFMLYTSACHPFAKKEGIELEELKAEKFILFNREFALHHLIIKRCQEAGFLPDIAYESSQWDLIAELVAASLGITLLPKSIYEKMDKNAVVTIPLHDPPIWELGIITKKDRYQSHAVKALIEFLTSRPGPGENS</sequence>
<dbReference type="PANTHER" id="PTHR30419:SF8">
    <property type="entry name" value="NITROGEN ASSIMILATION TRANSCRIPTIONAL ACTIVATOR-RELATED"/>
    <property type="match status" value="1"/>
</dbReference>
<comment type="similarity">
    <text evidence="1">Belongs to the LysR transcriptional regulatory family.</text>
</comment>
<organism evidence="6 7">
    <name type="scientific">Mesobacillus campisalis</name>
    <dbReference type="NCBI Taxonomy" id="1408103"/>
    <lineage>
        <taxon>Bacteria</taxon>
        <taxon>Bacillati</taxon>
        <taxon>Bacillota</taxon>
        <taxon>Bacilli</taxon>
        <taxon>Bacillales</taxon>
        <taxon>Bacillaceae</taxon>
        <taxon>Mesobacillus</taxon>
    </lineage>
</organism>
<dbReference type="PANTHER" id="PTHR30419">
    <property type="entry name" value="HTH-TYPE TRANSCRIPTIONAL REGULATOR YBHD"/>
    <property type="match status" value="1"/>
</dbReference>
<keyword evidence="7" id="KW-1185">Reference proteome</keyword>
<dbReference type="InterPro" id="IPR005119">
    <property type="entry name" value="LysR_subst-bd"/>
</dbReference>